<organism evidence="2 3">
    <name type="scientific">Glonium stellatum</name>
    <dbReference type="NCBI Taxonomy" id="574774"/>
    <lineage>
        <taxon>Eukaryota</taxon>
        <taxon>Fungi</taxon>
        <taxon>Dikarya</taxon>
        <taxon>Ascomycota</taxon>
        <taxon>Pezizomycotina</taxon>
        <taxon>Dothideomycetes</taxon>
        <taxon>Pleosporomycetidae</taxon>
        <taxon>Gloniales</taxon>
        <taxon>Gloniaceae</taxon>
        <taxon>Glonium</taxon>
    </lineage>
</organism>
<keyword evidence="3" id="KW-1185">Reference proteome</keyword>
<feature type="region of interest" description="Disordered" evidence="1">
    <location>
        <begin position="392"/>
        <end position="411"/>
    </location>
</feature>
<dbReference type="Proteomes" id="UP000250140">
    <property type="component" value="Unassembled WGS sequence"/>
</dbReference>
<evidence type="ECO:0000313" key="2">
    <source>
        <dbReference type="EMBL" id="OCL07659.1"/>
    </source>
</evidence>
<feature type="compositionally biased region" description="Acidic residues" evidence="1">
    <location>
        <begin position="401"/>
        <end position="411"/>
    </location>
</feature>
<feature type="region of interest" description="Disordered" evidence="1">
    <location>
        <begin position="456"/>
        <end position="484"/>
    </location>
</feature>
<dbReference type="AlphaFoldDB" id="A0A8E2EZE1"/>
<sequence>MANRSDVTQTPPSSVPNSDQTTDGAIEALHHFVESANNFLAYQAVYTDGAEAKRMLSLKEVEIKEKNETIQRLETTVAVMNHGANKEVARIRLEKAEMEKSKDDLEQTLRQVREEKARAEEQVKKAKAQLDRQNEELDKAEEESNSHKARADALDLRLKLDANAKEQTNDQLRAAEAELEKYIVYRSGLVEFDKNQFRKSMTKIWENTHALVKKYFSMNISPESSEDHEKWMFMASQFLGRRAGSILIPPSNTPAAKLARKAVMLSIFAMIFERFIFTAVDTPLAIANLDSILFDIANEDEEKEALCRSILLSVSSRHSPPNGGFQHYIKEAIDAFGTLVPSKSRVEFRTEAKNLVTAAADCWSKVRSSRQKPIATLDYETFPNRWEDVALPSQKHQQNTEDAEASDPEDQDEVALIAFPAILVRTNDAWEPACPGFLIRYSHMYGAEDEWRREQKKRRFSRSQVPNSLMQGLPSQRGITGAPV</sequence>
<name>A0A8E2EZE1_9PEZI</name>
<proteinExistence type="predicted"/>
<reference evidence="2 3" key="1">
    <citation type="journal article" date="2016" name="Nat. Commun.">
        <title>Ectomycorrhizal ecology is imprinted in the genome of the dominant symbiotic fungus Cenococcum geophilum.</title>
        <authorList>
            <consortium name="DOE Joint Genome Institute"/>
            <person name="Peter M."/>
            <person name="Kohler A."/>
            <person name="Ohm R.A."/>
            <person name="Kuo A."/>
            <person name="Krutzmann J."/>
            <person name="Morin E."/>
            <person name="Arend M."/>
            <person name="Barry K.W."/>
            <person name="Binder M."/>
            <person name="Choi C."/>
            <person name="Clum A."/>
            <person name="Copeland A."/>
            <person name="Grisel N."/>
            <person name="Haridas S."/>
            <person name="Kipfer T."/>
            <person name="LaButti K."/>
            <person name="Lindquist E."/>
            <person name="Lipzen A."/>
            <person name="Maire R."/>
            <person name="Meier B."/>
            <person name="Mihaltcheva S."/>
            <person name="Molinier V."/>
            <person name="Murat C."/>
            <person name="Poggeler S."/>
            <person name="Quandt C.A."/>
            <person name="Sperisen C."/>
            <person name="Tritt A."/>
            <person name="Tisserant E."/>
            <person name="Crous P.W."/>
            <person name="Henrissat B."/>
            <person name="Nehls U."/>
            <person name="Egli S."/>
            <person name="Spatafora J.W."/>
            <person name="Grigoriev I.V."/>
            <person name="Martin F.M."/>
        </authorList>
    </citation>
    <scope>NUCLEOTIDE SEQUENCE [LARGE SCALE GENOMIC DNA]</scope>
    <source>
        <strain evidence="2 3">CBS 207.34</strain>
    </source>
</reference>
<evidence type="ECO:0000313" key="3">
    <source>
        <dbReference type="Proteomes" id="UP000250140"/>
    </source>
</evidence>
<protein>
    <submittedName>
        <fullName evidence="2">Uncharacterized protein</fullName>
    </submittedName>
</protein>
<feature type="region of interest" description="Disordered" evidence="1">
    <location>
        <begin position="116"/>
        <end position="150"/>
    </location>
</feature>
<feature type="region of interest" description="Disordered" evidence="1">
    <location>
        <begin position="1"/>
        <end position="22"/>
    </location>
</feature>
<dbReference type="OrthoDB" id="5421041at2759"/>
<evidence type="ECO:0000256" key="1">
    <source>
        <dbReference type="SAM" id="MobiDB-lite"/>
    </source>
</evidence>
<accession>A0A8E2EZE1</accession>
<dbReference type="EMBL" id="KV749821">
    <property type="protein sequence ID" value="OCL07659.1"/>
    <property type="molecule type" value="Genomic_DNA"/>
</dbReference>
<gene>
    <name evidence="2" type="ORF">AOQ84DRAFT_222662</name>
</gene>
<feature type="compositionally biased region" description="Polar residues" evidence="1">
    <location>
        <begin position="462"/>
        <end position="478"/>
    </location>
</feature>